<sequence>MDAKLLLHQHRGLPALRVGRNMTQKVRNPPVIVAVVAKPKDNVGAAMEGILSETKMTVYKDNWFDRIAINHLSQSIQATTGIRNEKEGYDSLIEAAAAVSLNFNPIQQQELVLQSLQKAFPKPILSMIRTLLPTSKFTREYFATFTTFFFSWLVGPCEVKESEHQGKIEKNVVHIKKCRFLEGTNCVGMCTNLCKLPSQRFIKDSFGIPVSMVPSKLL</sequence>
<accession>A0ACC2L1G3</accession>
<name>A0ACC2L1G3_PERAE</name>
<organism evidence="1 2">
    <name type="scientific">Persea americana</name>
    <name type="common">Avocado</name>
    <dbReference type="NCBI Taxonomy" id="3435"/>
    <lineage>
        <taxon>Eukaryota</taxon>
        <taxon>Viridiplantae</taxon>
        <taxon>Streptophyta</taxon>
        <taxon>Embryophyta</taxon>
        <taxon>Tracheophyta</taxon>
        <taxon>Spermatophyta</taxon>
        <taxon>Magnoliopsida</taxon>
        <taxon>Magnoliidae</taxon>
        <taxon>Laurales</taxon>
        <taxon>Lauraceae</taxon>
        <taxon>Persea</taxon>
    </lineage>
</organism>
<evidence type="ECO:0000313" key="1">
    <source>
        <dbReference type="EMBL" id="KAJ8627160.1"/>
    </source>
</evidence>
<reference evidence="1 2" key="1">
    <citation type="journal article" date="2022" name="Hortic Res">
        <title>A haplotype resolved chromosomal level avocado genome allows analysis of novel avocado genes.</title>
        <authorList>
            <person name="Nath O."/>
            <person name="Fletcher S.J."/>
            <person name="Hayward A."/>
            <person name="Shaw L.M."/>
            <person name="Masouleh A.K."/>
            <person name="Furtado A."/>
            <person name="Henry R.J."/>
            <person name="Mitter N."/>
        </authorList>
    </citation>
    <scope>NUCLEOTIDE SEQUENCE [LARGE SCALE GENOMIC DNA]</scope>
    <source>
        <strain evidence="2">cv. Hass</strain>
    </source>
</reference>
<dbReference type="Proteomes" id="UP001234297">
    <property type="component" value="Chromosome 6"/>
</dbReference>
<keyword evidence="2" id="KW-1185">Reference proteome</keyword>
<proteinExistence type="predicted"/>
<evidence type="ECO:0000313" key="2">
    <source>
        <dbReference type="Proteomes" id="UP001234297"/>
    </source>
</evidence>
<protein>
    <submittedName>
        <fullName evidence="1">Uncharacterized protein</fullName>
    </submittedName>
</protein>
<comment type="caution">
    <text evidence="1">The sequence shown here is derived from an EMBL/GenBank/DDBJ whole genome shotgun (WGS) entry which is preliminary data.</text>
</comment>
<gene>
    <name evidence="1" type="ORF">MRB53_020467</name>
</gene>
<dbReference type="EMBL" id="CM056814">
    <property type="protein sequence ID" value="KAJ8627160.1"/>
    <property type="molecule type" value="Genomic_DNA"/>
</dbReference>